<evidence type="ECO:0000256" key="3">
    <source>
        <dbReference type="ARBA" id="ARBA00023237"/>
    </source>
</evidence>
<comment type="subunit">
    <text evidence="4">Part of the Bam complex.</text>
</comment>
<evidence type="ECO:0000313" key="6">
    <source>
        <dbReference type="EMBL" id="MBA4692120.1"/>
    </source>
</evidence>
<dbReference type="InterPro" id="IPR007450">
    <property type="entry name" value="BamE_dom"/>
</dbReference>
<keyword evidence="2 4" id="KW-0472">Membrane</keyword>
<dbReference type="Proteomes" id="UP000551848">
    <property type="component" value="Unassembled WGS sequence"/>
</dbReference>
<comment type="similarity">
    <text evidence="4">Belongs to the BamE family.</text>
</comment>
<proteinExistence type="inferred from homology"/>
<dbReference type="PANTHER" id="PTHR37482:SF1">
    <property type="entry name" value="OUTER MEMBRANE PROTEIN ASSEMBLY FACTOR BAME"/>
    <property type="match status" value="1"/>
</dbReference>
<sequence>MKQLTKLYIISFLSFGLLGCSSLSPYKVPILQGNIIEEKDVEQLSEGLTKDQVQYLLGTPMLNSPLHPDRWDYIYSVTIGDQLIGEKKLSLIFDDNQKLNTWTLQESTLNKN</sequence>
<evidence type="ECO:0000256" key="1">
    <source>
        <dbReference type="ARBA" id="ARBA00022729"/>
    </source>
</evidence>
<evidence type="ECO:0000313" key="7">
    <source>
        <dbReference type="Proteomes" id="UP000551848"/>
    </source>
</evidence>
<comment type="caution">
    <text evidence="6">The sequence shown here is derived from an EMBL/GenBank/DDBJ whole genome shotgun (WGS) entry which is preliminary data.</text>
</comment>
<keyword evidence="4" id="KW-0449">Lipoprotein</keyword>
<dbReference type="PROSITE" id="PS51257">
    <property type="entry name" value="PROKAR_LIPOPROTEIN"/>
    <property type="match status" value="1"/>
</dbReference>
<dbReference type="EMBL" id="JACETL010000001">
    <property type="protein sequence ID" value="MBA4692120.1"/>
    <property type="molecule type" value="Genomic_DNA"/>
</dbReference>
<name>A0A838XY33_9GAMM</name>
<dbReference type="InterPro" id="IPR037873">
    <property type="entry name" value="BamE-like"/>
</dbReference>
<keyword evidence="3 4" id="KW-0998">Cell outer membrane</keyword>
<dbReference type="GO" id="GO:0043165">
    <property type="term" value="P:Gram-negative-bacterium-type cell outer membrane assembly"/>
    <property type="evidence" value="ECO:0007669"/>
    <property type="project" value="UniProtKB-UniRule"/>
</dbReference>
<keyword evidence="4" id="KW-0564">Palmitate</keyword>
<dbReference type="AlphaFoldDB" id="A0A838XY33"/>
<dbReference type="PANTHER" id="PTHR37482">
    <property type="entry name" value="OUTER MEMBRANE PROTEIN ASSEMBLY FACTOR BAME"/>
    <property type="match status" value="1"/>
</dbReference>
<comment type="function">
    <text evidence="4">Part of the outer membrane protein assembly complex, which is involved in assembly and insertion of beta-barrel proteins into the outer membrane.</text>
</comment>
<dbReference type="Gene3D" id="3.30.1450.10">
    <property type="match status" value="1"/>
</dbReference>
<evidence type="ECO:0000256" key="4">
    <source>
        <dbReference type="HAMAP-Rule" id="MF_00925"/>
    </source>
</evidence>
<feature type="domain" description="Outer membrane protein assembly factor BamE" evidence="5">
    <location>
        <begin position="33"/>
        <end position="100"/>
    </location>
</feature>
<keyword evidence="1 4" id="KW-0732">Signal</keyword>
<evidence type="ECO:0000256" key="2">
    <source>
        <dbReference type="ARBA" id="ARBA00023136"/>
    </source>
</evidence>
<comment type="subcellular location">
    <subcellularLocation>
        <location evidence="4">Cell outer membrane</location>
        <topology evidence="4">Lipid-anchor</topology>
    </subcellularLocation>
</comment>
<evidence type="ECO:0000259" key="5">
    <source>
        <dbReference type="Pfam" id="PF04355"/>
    </source>
</evidence>
<dbReference type="GO" id="GO:0051205">
    <property type="term" value="P:protein insertion into membrane"/>
    <property type="evidence" value="ECO:0007669"/>
    <property type="project" value="UniProtKB-UniRule"/>
</dbReference>
<dbReference type="GO" id="GO:0030674">
    <property type="term" value="F:protein-macromolecule adaptor activity"/>
    <property type="evidence" value="ECO:0007669"/>
    <property type="project" value="TreeGrafter"/>
</dbReference>
<accession>A0A838XY33</accession>
<dbReference type="InterPro" id="IPR026592">
    <property type="entry name" value="BamE"/>
</dbReference>
<dbReference type="HAMAP" id="MF_00925">
    <property type="entry name" value="OM_assembly_BamE"/>
    <property type="match status" value="1"/>
</dbReference>
<dbReference type="GO" id="GO:1990063">
    <property type="term" value="C:Bam protein complex"/>
    <property type="evidence" value="ECO:0007669"/>
    <property type="project" value="TreeGrafter"/>
</dbReference>
<dbReference type="Pfam" id="PF04355">
    <property type="entry name" value="BamE"/>
    <property type="match status" value="1"/>
</dbReference>
<gene>
    <name evidence="4" type="primary">bamE</name>
    <name evidence="6" type="ORF">H2072_00055</name>
</gene>
<reference evidence="6 7" key="1">
    <citation type="submission" date="2020-06" db="EMBL/GenBank/DDBJ databases">
        <title>Dysbiosis in marine aquaculture revealed through microbiome analysis: reverse ecology for environmental sustainability.</title>
        <authorList>
            <person name="Haro-Moreno J.M."/>
            <person name="Coutinho F.H."/>
            <person name="Zaragoza-Solas A."/>
            <person name="Picazo A."/>
            <person name="Almagro-Moreno S."/>
            <person name="Lopez-Perez M."/>
        </authorList>
    </citation>
    <scope>NUCLEOTIDE SEQUENCE [LARGE SCALE GENOMIC DNA]</scope>
    <source>
        <strain evidence="6">MCMED-G41</strain>
    </source>
</reference>
<protein>
    <recommendedName>
        <fullName evidence="4">Outer membrane protein assembly factor BamE</fullName>
    </recommendedName>
</protein>
<organism evidence="6 7">
    <name type="scientific">SAR86 cluster bacterium</name>
    <dbReference type="NCBI Taxonomy" id="2030880"/>
    <lineage>
        <taxon>Bacteria</taxon>
        <taxon>Pseudomonadati</taxon>
        <taxon>Pseudomonadota</taxon>
        <taxon>Gammaproteobacteria</taxon>
        <taxon>SAR86 cluster</taxon>
    </lineage>
</organism>